<comment type="caution">
    <text evidence="2">The sequence shown here is derived from an EMBL/GenBank/DDBJ whole genome shotgun (WGS) entry which is preliminary data.</text>
</comment>
<gene>
    <name evidence="2" type="ORF">C1SCF055_LOCUS33599</name>
</gene>
<organism evidence="2">
    <name type="scientific">Cladocopium goreaui</name>
    <dbReference type="NCBI Taxonomy" id="2562237"/>
    <lineage>
        <taxon>Eukaryota</taxon>
        <taxon>Sar</taxon>
        <taxon>Alveolata</taxon>
        <taxon>Dinophyceae</taxon>
        <taxon>Suessiales</taxon>
        <taxon>Symbiodiniaceae</taxon>
        <taxon>Cladocopium</taxon>
    </lineage>
</organism>
<evidence type="ECO:0000313" key="4">
    <source>
        <dbReference type="Proteomes" id="UP001152797"/>
    </source>
</evidence>
<feature type="compositionally biased region" description="Polar residues" evidence="1">
    <location>
        <begin position="80"/>
        <end position="90"/>
    </location>
</feature>
<sequence>MHTTNFIPHQPRSKDPKNIPEPVFTQGEVVDLIDSPVKPVDHLIPPGVNPDEVDTLPFNGDGAEMEACHPEGQHGDEAQSQKGEVQQSSSKDGEDDDVTPAAQANLRASQRVSNKGRKGRPWKNADGDAPKPKSKARSKAHKESKGCPKAKSRGRPPKAEKSELKPRVRGGKKKDKSGDDVKNGSAGSCPDPITPSEPAPKRRARTKSVARSPPQSESADGRTFGCAASFPPWCVCVVLLLAILLLFYTDGLPMDETCQTWDALEICSCKALLSRVLRFGRGIQVAAFDLIDWEGYATTRGLPGCRNPLDMATSAGMALLLLSCLRAKKRVVVHFGLPCSSWVLLSRATTARTYLAPLGDLSVSSVKLGNLLCARMCILIYIILAHKGTFTIEQPSTSLLFRHPRFRQIVGLVRVYSVRFWMRLLGSKYPKRSVIWGNTQKIWRFKTGQLKTRKSKKSMLVKRYRDQRGRSRFVGKTKALKHSACYPLGFGLRYLSMFEDLQQRNFDLKDPCEVPPASEITMGHVLDAMKHNFGDLWEDAEMWEVCQYLYGNHKCTVPEKVKAQIPKL</sequence>
<feature type="compositionally biased region" description="Basic and acidic residues" evidence="1">
    <location>
        <begin position="157"/>
        <end position="166"/>
    </location>
</feature>
<reference evidence="2" key="1">
    <citation type="submission" date="2022-10" db="EMBL/GenBank/DDBJ databases">
        <authorList>
            <person name="Chen Y."/>
            <person name="Dougan E. K."/>
            <person name="Chan C."/>
            <person name="Rhodes N."/>
            <person name="Thang M."/>
        </authorList>
    </citation>
    <scope>NUCLEOTIDE SEQUENCE</scope>
</reference>
<dbReference type="EMBL" id="CAMXCT030004212">
    <property type="protein sequence ID" value="CAL4795441.1"/>
    <property type="molecule type" value="Genomic_DNA"/>
</dbReference>
<evidence type="ECO:0000313" key="2">
    <source>
        <dbReference type="EMBL" id="CAI4008129.1"/>
    </source>
</evidence>
<dbReference type="EMBL" id="CAMXCT010004212">
    <property type="protein sequence ID" value="CAI4008129.1"/>
    <property type="molecule type" value="Genomic_DNA"/>
</dbReference>
<dbReference type="Proteomes" id="UP001152797">
    <property type="component" value="Unassembled WGS sequence"/>
</dbReference>
<protein>
    <submittedName>
        <fullName evidence="2">Uncharacterized protein</fullName>
    </submittedName>
</protein>
<dbReference type="EMBL" id="CAMXCT020004212">
    <property type="protein sequence ID" value="CAL1161504.1"/>
    <property type="molecule type" value="Genomic_DNA"/>
</dbReference>
<evidence type="ECO:0000256" key="1">
    <source>
        <dbReference type="SAM" id="MobiDB-lite"/>
    </source>
</evidence>
<reference evidence="3" key="2">
    <citation type="submission" date="2024-04" db="EMBL/GenBank/DDBJ databases">
        <authorList>
            <person name="Chen Y."/>
            <person name="Shah S."/>
            <person name="Dougan E. K."/>
            <person name="Thang M."/>
            <person name="Chan C."/>
        </authorList>
    </citation>
    <scope>NUCLEOTIDE SEQUENCE [LARGE SCALE GENOMIC DNA]</scope>
</reference>
<evidence type="ECO:0000313" key="3">
    <source>
        <dbReference type="EMBL" id="CAL1161504.1"/>
    </source>
</evidence>
<dbReference type="AlphaFoldDB" id="A0A9P1GF76"/>
<keyword evidence="4" id="KW-1185">Reference proteome</keyword>
<feature type="compositionally biased region" description="Basic and acidic residues" evidence="1">
    <location>
        <begin position="66"/>
        <end position="79"/>
    </location>
</feature>
<name>A0A9P1GF76_9DINO</name>
<proteinExistence type="predicted"/>
<feature type="region of interest" description="Disordered" evidence="1">
    <location>
        <begin position="38"/>
        <end position="221"/>
    </location>
</feature>
<accession>A0A9P1GF76</accession>
<feature type="region of interest" description="Disordered" evidence="1">
    <location>
        <begin position="1"/>
        <end position="22"/>
    </location>
</feature>
<feature type="compositionally biased region" description="Basic residues" evidence="1">
    <location>
        <begin position="147"/>
        <end position="156"/>
    </location>
</feature>